<dbReference type="RefSeq" id="WP_168826328.1">
    <property type="nucleotide sequence ID" value="NZ_JABAEB010000009.1"/>
</dbReference>
<proteinExistence type="predicted"/>
<accession>A0ABX1KSH3</accession>
<name>A0ABX1KSH3_9GAMM</name>
<dbReference type="Proteomes" id="UP000527352">
    <property type="component" value="Unassembled WGS sequence"/>
</dbReference>
<keyword evidence="2" id="KW-1185">Reference proteome</keyword>
<evidence type="ECO:0000313" key="1">
    <source>
        <dbReference type="EMBL" id="NLQ24297.1"/>
    </source>
</evidence>
<comment type="caution">
    <text evidence="1">The sequence shown here is derived from an EMBL/GenBank/DDBJ whole genome shotgun (WGS) entry which is preliminary data.</text>
</comment>
<reference evidence="1 2" key="1">
    <citation type="submission" date="2020-04" db="EMBL/GenBank/DDBJ databases">
        <title>The first description of lens atrophy caused by putative novel Shewanella sp. that is a new emerging pathogen for cultured rainbow trout?</title>
        <authorList>
            <person name="Saticioglu I.B."/>
            <person name="Duman M."/>
            <person name="Altun S."/>
        </authorList>
    </citation>
    <scope>NUCLEOTIDE SEQUENCE [LARGE SCALE GENOMIC DNA]</scope>
    <source>
        <strain evidence="1 2">S-1</strain>
    </source>
</reference>
<sequence length="288" mass="33501">MSLIIIPSLREKLGLNISSSELKKLDVKSVRNVDILRLKQTLIRSLNIQKREVIATFLAKLATPQKLLLPRPRLKPQLQHEVLPLHLALSSHVDSINIRHPETISQLKEEAKAGKYEKFEGTNREVFIDKKTGRGYKIFKQDSTWGALTNADLRVNDVYRNHNFYDGKYAIFANNDLITMRDDRVCGSPRVRVFTFQKIPGAKHLDNHEKIPYSVLVMMEQAGFRPFDVKPDNFMKVKNSHGRYDYLPIDAKQIGLTRSNSERSREVREFKQQHGPYYYGQRYVDYNK</sequence>
<protein>
    <submittedName>
        <fullName evidence="1">Uncharacterized protein</fullName>
    </submittedName>
</protein>
<evidence type="ECO:0000313" key="2">
    <source>
        <dbReference type="Proteomes" id="UP000527352"/>
    </source>
</evidence>
<gene>
    <name evidence="1" type="ORF">HGO26_15605</name>
</gene>
<dbReference type="EMBL" id="JABAEB010000009">
    <property type="protein sequence ID" value="NLQ24297.1"/>
    <property type="molecule type" value="Genomic_DNA"/>
</dbReference>
<organism evidence="1 2">
    <name type="scientific">Shewanella oncorhynchi</name>
    <dbReference type="NCBI Taxonomy" id="2726434"/>
    <lineage>
        <taxon>Bacteria</taxon>
        <taxon>Pseudomonadati</taxon>
        <taxon>Pseudomonadota</taxon>
        <taxon>Gammaproteobacteria</taxon>
        <taxon>Alteromonadales</taxon>
        <taxon>Shewanellaceae</taxon>
        <taxon>Shewanella</taxon>
    </lineage>
</organism>